<proteinExistence type="predicted"/>
<dbReference type="EMBL" id="JANPWB010000008">
    <property type="protein sequence ID" value="KAJ1167307.1"/>
    <property type="molecule type" value="Genomic_DNA"/>
</dbReference>
<feature type="region of interest" description="Disordered" evidence="1">
    <location>
        <begin position="105"/>
        <end position="137"/>
    </location>
</feature>
<gene>
    <name evidence="2" type="ORF">NDU88_007699</name>
</gene>
<dbReference type="Proteomes" id="UP001066276">
    <property type="component" value="Chromosome 4_2"/>
</dbReference>
<sequence length="229" mass="24275">MKAGGGGSPRRHIRLYRDQPRCRQRRRWAVTTGGSVMRPVPPRGTEAETRMSSLTDNHGHVALLRKSFSGRGLAAIHDGRLRAELRTAVGHAAGTVALEAHQKTPAAGAGVGVGGGRRPRRGGSALPGDAERSERSRLDACGRPLSRGLECGVIPARSDASPAGAQGRGACPPPLPAPWRRLACGPLEPATGRVAAYPSLPPDRSVPERGNGTDRHRGPEQQQQEVTRY</sequence>
<comment type="caution">
    <text evidence="2">The sequence shown here is derived from an EMBL/GenBank/DDBJ whole genome shotgun (WGS) entry which is preliminary data.</text>
</comment>
<feature type="region of interest" description="Disordered" evidence="1">
    <location>
        <begin position="191"/>
        <end position="229"/>
    </location>
</feature>
<accession>A0AAV7ST95</accession>
<evidence type="ECO:0000256" key="1">
    <source>
        <dbReference type="SAM" id="MobiDB-lite"/>
    </source>
</evidence>
<evidence type="ECO:0000313" key="2">
    <source>
        <dbReference type="EMBL" id="KAJ1167307.1"/>
    </source>
</evidence>
<keyword evidence="3" id="KW-1185">Reference proteome</keyword>
<feature type="compositionally biased region" description="Polar residues" evidence="1">
    <location>
        <begin position="220"/>
        <end position="229"/>
    </location>
</feature>
<evidence type="ECO:0000313" key="3">
    <source>
        <dbReference type="Proteomes" id="UP001066276"/>
    </source>
</evidence>
<protein>
    <submittedName>
        <fullName evidence="2">Uncharacterized protein</fullName>
    </submittedName>
</protein>
<dbReference type="AlphaFoldDB" id="A0AAV7ST95"/>
<name>A0AAV7ST95_PLEWA</name>
<reference evidence="2" key="1">
    <citation type="journal article" date="2022" name="bioRxiv">
        <title>Sequencing and chromosome-scale assembly of the giantPleurodeles waltlgenome.</title>
        <authorList>
            <person name="Brown T."/>
            <person name="Elewa A."/>
            <person name="Iarovenko S."/>
            <person name="Subramanian E."/>
            <person name="Araus A.J."/>
            <person name="Petzold A."/>
            <person name="Susuki M."/>
            <person name="Suzuki K.-i.T."/>
            <person name="Hayashi T."/>
            <person name="Toyoda A."/>
            <person name="Oliveira C."/>
            <person name="Osipova E."/>
            <person name="Leigh N.D."/>
            <person name="Simon A."/>
            <person name="Yun M.H."/>
        </authorList>
    </citation>
    <scope>NUCLEOTIDE SEQUENCE</scope>
    <source>
        <strain evidence="2">20211129_DDA</strain>
        <tissue evidence="2">Liver</tissue>
    </source>
</reference>
<feature type="compositionally biased region" description="Basic and acidic residues" evidence="1">
    <location>
        <begin position="205"/>
        <end position="219"/>
    </location>
</feature>
<organism evidence="2 3">
    <name type="scientific">Pleurodeles waltl</name>
    <name type="common">Iberian ribbed newt</name>
    <dbReference type="NCBI Taxonomy" id="8319"/>
    <lineage>
        <taxon>Eukaryota</taxon>
        <taxon>Metazoa</taxon>
        <taxon>Chordata</taxon>
        <taxon>Craniata</taxon>
        <taxon>Vertebrata</taxon>
        <taxon>Euteleostomi</taxon>
        <taxon>Amphibia</taxon>
        <taxon>Batrachia</taxon>
        <taxon>Caudata</taxon>
        <taxon>Salamandroidea</taxon>
        <taxon>Salamandridae</taxon>
        <taxon>Pleurodelinae</taxon>
        <taxon>Pleurodeles</taxon>
    </lineage>
</organism>